<sequence length="155" mass="17657">PLDLATVDSILRELPPLYLSFYHRTSSLFLIRCHIYRFPKVLFCLCYVQHILFCTIPYKSKSQQKGKAFSYVYLFLFKIWRKNRVFLSLYLSTGLQKCPSPWFCSVDFSGSTGTTPLQITRYKACRGYAIQGSGNCFNPTASSGSFGSTVCQYGS</sequence>
<dbReference type="EMBL" id="KF961204">
    <property type="protein sequence ID" value="AIS92492.1"/>
    <property type="molecule type" value="Genomic_DNA"/>
</dbReference>
<accession>A0A097DBJ0</accession>
<name>A0A097DBJ0_9MAGN</name>
<gene>
    <name evidence="1" type="primary">HDS</name>
</gene>
<dbReference type="AlphaFoldDB" id="A0A097DBJ0"/>
<evidence type="ECO:0000313" key="1">
    <source>
        <dbReference type="EMBL" id="AIS92492.1"/>
    </source>
</evidence>
<protein>
    <submittedName>
        <fullName evidence="1">Hydroxymethyl butenyl diphosphate synthase</fullName>
    </submittedName>
</protein>
<feature type="non-terminal residue" evidence="1">
    <location>
        <position position="155"/>
    </location>
</feature>
<organism evidence="1">
    <name type="scientific">Aconitum heterophyllum</name>
    <dbReference type="NCBI Taxonomy" id="279769"/>
    <lineage>
        <taxon>Eukaryota</taxon>
        <taxon>Viridiplantae</taxon>
        <taxon>Streptophyta</taxon>
        <taxon>Embryophyta</taxon>
        <taxon>Tracheophyta</taxon>
        <taxon>Spermatophyta</taxon>
        <taxon>Magnoliopsida</taxon>
        <taxon>Ranunculales</taxon>
        <taxon>Ranunculaceae</taxon>
        <taxon>Ranunculoideae</taxon>
        <taxon>Delphinieae</taxon>
        <taxon>Aconitum</taxon>
    </lineage>
</organism>
<reference evidence="1" key="1">
    <citation type="journal article" date="2014" name="Phytochemistry">
        <title>Multiple genes of mevalonate and non-mevalonate pathways contribute to high aconites content in an endangered medicinal herb, Aconitum heterophyllum Wall.</title>
        <authorList>
            <person name="Malhotra N."/>
            <person name="Kumar V."/>
            <person name="Sood H."/>
            <person name="Singh T.R."/>
            <person name="Chauhan R.S."/>
        </authorList>
    </citation>
    <scope>NUCLEOTIDE SEQUENCE</scope>
    <source>
        <tissue evidence="1">Leaf</tissue>
    </source>
</reference>
<feature type="non-terminal residue" evidence="1">
    <location>
        <position position="1"/>
    </location>
</feature>
<proteinExistence type="predicted"/>